<dbReference type="EMBL" id="JAGSXJ010000015">
    <property type="protein sequence ID" value="KAH6685264.1"/>
    <property type="molecule type" value="Genomic_DNA"/>
</dbReference>
<keyword evidence="9" id="KW-1133">Transmembrane helix</keyword>
<evidence type="ECO:0000256" key="11">
    <source>
        <dbReference type="ARBA" id="ARBA00023180"/>
    </source>
</evidence>
<comment type="catalytic activity">
    <reaction evidence="12">
        <text>[phosphate](n+1) + n H2O = (n+1) phosphate + n H(+)</text>
        <dbReference type="Rhea" id="RHEA:22452"/>
        <dbReference type="Rhea" id="RHEA-COMP:14280"/>
        <dbReference type="ChEBI" id="CHEBI:15377"/>
        <dbReference type="ChEBI" id="CHEBI:15378"/>
        <dbReference type="ChEBI" id="CHEBI:16838"/>
        <dbReference type="ChEBI" id="CHEBI:43474"/>
        <dbReference type="EC" id="3.6.1.10"/>
    </reaction>
</comment>
<comment type="function">
    <text evidence="12">Catalyzes the hydrolysis of inorganic polyphosphate (polyP) chains of many hundreds of phosphate residues into shorter lengths.</text>
</comment>
<keyword evidence="7 12" id="KW-0378">Hydrolase</keyword>
<dbReference type="InterPro" id="IPR004843">
    <property type="entry name" value="Calcineurin-like_PHP"/>
</dbReference>
<feature type="signal peptide" evidence="14">
    <location>
        <begin position="1"/>
        <end position="25"/>
    </location>
</feature>
<evidence type="ECO:0000256" key="4">
    <source>
        <dbReference type="ARBA" id="ARBA00014458"/>
    </source>
</evidence>
<name>A0A9P9A9L3_9PEZI</name>
<evidence type="ECO:0000256" key="3">
    <source>
        <dbReference type="ARBA" id="ARBA00012459"/>
    </source>
</evidence>
<feature type="region of interest" description="Disordered" evidence="13">
    <location>
        <begin position="541"/>
        <end position="563"/>
    </location>
</feature>
<evidence type="ECO:0000256" key="5">
    <source>
        <dbReference type="ARBA" id="ARBA00022554"/>
    </source>
</evidence>
<dbReference type="GO" id="GO:0000298">
    <property type="term" value="F:endopolyphosphatase activity"/>
    <property type="evidence" value="ECO:0007669"/>
    <property type="project" value="UniProtKB-EC"/>
</dbReference>
<dbReference type="PANTHER" id="PTHR10340">
    <property type="entry name" value="SPHINGOMYELIN PHOSPHODIESTERASE"/>
    <property type="match status" value="1"/>
</dbReference>
<dbReference type="AlphaFoldDB" id="A0A9P9A9L3"/>
<gene>
    <name evidence="16" type="ORF">F5X68DRAFT_170863</name>
</gene>
<dbReference type="Proteomes" id="UP000770015">
    <property type="component" value="Unassembled WGS sequence"/>
</dbReference>
<feature type="domain" description="Calcineurin-like phosphoesterase" evidence="15">
    <location>
        <begin position="65"/>
        <end position="330"/>
    </location>
</feature>
<evidence type="ECO:0000313" key="16">
    <source>
        <dbReference type="EMBL" id="KAH6685264.1"/>
    </source>
</evidence>
<sequence>MAASLRRVALALLAVATVERIATHGSPLANGNGEQQVLSPDLDSPTPPPPIHAGKQGHQRKLRGRFLHITDLHPDEFYKAHTSTAEGIACHRGSGPAGYYGAETSDCDSPFSLLDATLDWIAENVANDIDFVVWTGDTARHDSDEKKPRSQDQVLGTNRRIADKFFETFSNPKDKQRLGVPVVPNLGNNDILPHNILVPGPTKWLQYYTDVWRHFIPEEQRHSFEFGGWFDVEVIPNKLTVFSLNTLYLFDRNAAVDGCNAPSEPGFKQMEWLRIQLQILRERGMKAMLIGHVPPARTDSKQNWDESCWQKYNLWMRQYRDVVVASLYGHMNIDHFIAHDTHDIQLDLTTGGERRLSTRGSLESELSVQSATDYLQELRQGWSKIPKVGNAKALEEEERYHISLISPSVVPNYFPTIRVYEYNISGLENAPAWSDTNTVRKSDSAMDIAEETFLDELRRRDDDTEVNTEAKKGGKKGKKGKKGGKGKKPHDPNLIVPEPPSKSSPPGPAYSAQPLTLTGYTQYYANLTYLNNDMTQDGPSSFRWRDGIHKDKDPKSKKPHPKPFAYQVEYSTFTDKIFKLKDLTVRSYVKLAYRIGQTSLGKSDFEDLEDFEDDDDEDDILDDEEDSETSDDVQDEDGDVESEGTKGGQRGKGKGKKGKKRKQNKVWLHFLDHAFVSTVPKKQLKKL</sequence>
<evidence type="ECO:0000256" key="9">
    <source>
        <dbReference type="ARBA" id="ARBA00022989"/>
    </source>
</evidence>
<dbReference type="GO" id="GO:0005774">
    <property type="term" value="C:vacuolar membrane"/>
    <property type="evidence" value="ECO:0007669"/>
    <property type="project" value="UniProtKB-SubCell"/>
</dbReference>
<dbReference type="GO" id="GO:0000324">
    <property type="term" value="C:fungal-type vacuole"/>
    <property type="evidence" value="ECO:0007669"/>
    <property type="project" value="TreeGrafter"/>
</dbReference>
<keyword evidence="8" id="KW-0735">Signal-anchor</keyword>
<evidence type="ECO:0000256" key="12">
    <source>
        <dbReference type="PIRNR" id="PIRNR027093"/>
    </source>
</evidence>
<dbReference type="InterPro" id="IPR029052">
    <property type="entry name" value="Metallo-depent_PP-like"/>
</dbReference>
<dbReference type="GO" id="GO:0008081">
    <property type="term" value="F:phosphoric diester hydrolase activity"/>
    <property type="evidence" value="ECO:0007669"/>
    <property type="project" value="TreeGrafter"/>
</dbReference>
<evidence type="ECO:0000256" key="2">
    <source>
        <dbReference type="ARBA" id="ARBA00010399"/>
    </source>
</evidence>
<keyword evidence="6" id="KW-0812">Transmembrane</keyword>
<keyword evidence="14" id="KW-0732">Signal</keyword>
<dbReference type="Gene3D" id="3.60.21.10">
    <property type="match status" value="1"/>
</dbReference>
<evidence type="ECO:0000256" key="6">
    <source>
        <dbReference type="ARBA" id="ARBA00022692"/>
    </source>
</evidence>
<organism evidence="16 17">
    <name type="scientific">Plectosphaerella plurivora</name>
    <dbReference type="NCBI Taxonomy" id="936078"/>
    <lineage>
        <taxon>Eukaryota</taxon>
        <taxon>Fungi</taxon>
        <taxon>Dikarya</taxon>
        <taxon>Ascomycota</taxon>
        <taxon>Pezizomycotina</taxon>
        <taxon>Sordariomycetes</taxon>
        <taxon>Hypocreomycetidae</taxon>
        <taxon>Glomerellales</taxon>
        <taxon>Plectosphaerellaceae</taxon>
        <taxon>Plectosphaerella</taxon>
    </lineage>
</organism>
<feature type="compositionally biased region" description="Basic and acidic residues" evidence="13">
    <location>
        <begin position="459"/>
        <end position="472"/>
    </location>
</feature>
<evidence type="ECO:0000256" key="10">
    <source>
        <dbReference type="ARBA" id="ARBA00023136"/>
    </source>
</evidence>
<protein>
    <recommendedName>
        <fullName evidence="4 12">Endopolyphosphatase</fullName>
        <ecNumber evidence="3 12">3.6.1.10</ecNumber>
    </recommendedName>
</protein>
<dbReference type="GO" id="GO:0004309">
    <property type="term" value="F:exopolyphosphatase activity"/>
    <property type="evidence" value="ECO:0007669"/>
    <property type="project" value="TreeGrafter"/>
</dbReference>
<feature type="compositionally biased region" description="Pro residues" evidence="13">
    <location>
        <begin position="497"/>
        <end position="508"/>
    </location>
</feature>
<evidence type="ECO:0000256" key="13">
    <source>
        <dbReference type="SAM" id="MobiDB-lite"/>
    </source>
</evidence>
<dbReference type="InterPro" id="IPR041805">
    <property type="entry name" value="ASMase/PPN1_MPP"/>
</dbReference>
<dbReference type="EC" id="3.6.1.10" evidence="3 12"/>
<keyword evidence="10 12" id="KW-0472">Membrane</keyword>
<feature type="compositionally biased region" description="Basic and acidic residues" evidence="13">
    <location>
        <begin position="543"/>
        <end position="556"/>
    </location>
</feature>
<keyword evidence="17" id="KW-1185">Reference proteome</keyword>
<dbReference type="PIRSF" id="PIRSF027093">
    <property type="entry name" value="EndopolyPtase_N1"/>
    <property type="match status" value="1"/>
</dbReference>
<evidence type="ECO:0000256" key="7">
    <source>
        <dbReference type="ARBA" id="ARBA00022801"/>
    </source>
</evidence>
<feature type="compositionally biased region" description="Basic residues" evidence="13">
    <location>
        <begin position="649"/>
        <end position="664"/>
    </location>
</feature>
<dbReference type="CDD" id="cd00842">
    <property type="entry name" value="MPP_ASMase"/>
    <property type="match status" value="1"/>
</dbReference>
<evidence type="ECO:0000259" key="15">
    <source>
        <dbReference type="Pfam" id="PF00149"/>
    </source>
</evidence>
<comment type="similarity">
    <text evidence="2">Belongs to the endopolyphosphatase PPN1 family.</text>
</comment>
<dbReference type="InterPro" id="IPR012358">
    <property type="entry name" value="EndopolyPtase_N1"/>
</dbReference>
<reference evidence="16" key="1">
    <citation type="journal article" date="2021" name="Nat. Commun.">
        <title>Genetic determinants of endophytism in the Arabidopsis root mycobiome.</title>
        <authorList>
            <person name="Mesny F."/>
            <person name="Miyauchi S."/>
            <person name="Thiergart T."/>
            <person name="Pickel B."/>
            <person name="Atanasova L."/>
            <person name="Karlsson M."/>
            <person name="Huettel B."/>
            <person name="Barry K.W."/>
            <person name="Haridas S."/>
            <person name="Chen C."/>
            <person name="Bauer D."/>
            <person name="Andreopoulos W."/>
            <person name="Pangilinan J."/>
            <person name="LaButti K."/>
            <person name="Riley R."/>
            <person name="Lipzen A."/>
            <person name="Clum A."/>
            <person name="Drula E."/>
            <person name="Henrissat B."/>
            <person name="Kohler A."/>
            <person name="Grigoriev I.V."/>
            <person name="Martin F.M."/>
            <person name="Hacquard S."/>
        </authorList>
    </citation>
    <scope>NUCLEOTIDE SEQUENCE</scope>
    <source>
        <strain evidence="16">MPI-SDFR-AT-0117</strain>
    </source>
</reference>
<feature type="region of interest" description="Disordered" evidence="13">
    <location>
        <begin position="25"/>
        <end position="59"/>
    </location>
</feature>
<dbReference type="PANTHER" id="PTHR10340:SF55">
    <property type="entry name" value="ENDOPOLYPHOSPHATASE"/>
    <property type="match status" value="1"/>
</dbReference>
<evidence type="ECO:0000256" key="14">
    <source>
        <dbReference type="SAM" id="SignalP"/>
    </source>
</evidence>
<keyword evidence="5 12" id="KW-0926">Vacuole</keyword>
<dbReference type="FunFam" id="3.60.21.10:FF:000082">
    <property type="entry name" value="Endopolyphosphatase"/>
    <property type="match status" value="1"/>
</dbReference>
<feature type="compositionally biased region" description="Acidic residues" evidence="13">
    <location>
        <begin position="606"/>
        <end position="642"/>
    </location>
</feature>
<dbReference type="OrthoDB" id="348678at2759"/>
<feature type="compositionally biased region" description="Basic residues" evidence="13">
    <location>
        <begin position="473"/>
        <end position="488"/>
    </location>
</feature>
<feature type="region of interest" description="Disordered" evidence="13">
    <location>
        <begin position="605"/>
        <end position="665"/>
    </location>
</feature>
<evidence type="ECO:0000256" key="1">
    <source>
        <dbReference type="ARBA" id="ARBA00004576"/>
    </source>
</evidence>
<dbReference type="SUPFAM" id="SSF56300">
    <property type="entry name" value="Metallo-dependent phosphatases"/>
    <property type="match status" value="1"/>
</dbReference>
<dbReference type="Pfam" id="PF00149">
    <property type="entry name" value="Metallophos"/>
    <property type="match status" value="1"/>
</dbReference>
<evidence type="ECO:0000313" key="17">
    <source>
        <dbReference type="Proteomes" id="UP000770015"/>
    </source>
</evidence>
<feature type="region of interest" description="Disordered" evidence="13">
    <location>
        <begin position="459"/>
        <end position="513"/>
    </location>
</feature>
<feature type="chain" id="PRO_5040119693" description="Endopolyphosphatase" evidence="14">
    <location>
        <begin position="26"/>
        <end position="687"/>
    </location>
</feature>
<dbReference type="GO" id="GO:0006798">
    <property type="term" value="P:polyphosphate catabolic process"/>
    <property type="evidence" value="ECO:0007669"/>
    <property type="project" value="TreeGrafter"/>
</dbReference>
<keyword evidence="11" id="KW-0325">Glycoprotein</keyword>
<comment type="subcellular location">
    <subcellularLocation>
        <location evidence="1">Vacuole membrane</location>
        <topology evidence="1">Single-pass type II membrane protein</topology>
    </subcellularLocation>
</comment>
<evidence type="ECO:0000256" key="8">
    <source>
        <dbReference type="ARBA" id="ARBA00022968"/>
    </source>
</evidence>
<comment type="caution">
    <text evidence="16">The sequence shown here is derived from an EMBL/GenBank/DDBJ whole genome shotgun (WGS) entry which is preliminary data.</text>
</comment>
<accession>A0A9P9A9L3</accession>
<proteinExistence type="inferred from homology"/>